<dbReference type="Gene3D" id="3.30.10.20">
    <property type="match status" value="1"/>
</dbReference>
<dbReference type="OrthoDB" id="1185377at2"/>
<organism evidence="3 4">
    <name type="scientific">Flavobacterium cheongpyeongense</name>
    <dbReference type="NCBI Taxonomy" id="2212651"/>
    <lineage>
        <taxon>Bacteria</taxon>
        <taxon>Pseudomonadati</taxon>
        <taxon>Bacteroidota</taxon>
        <taxon>Flavobacteriia</taxon>
        <taxon>Flavobacteriales</taxon>
        <taxon>Flavobacteriaceae</taxon>
        <taxon>Flavobacterium</taxon>
    </lineage>
</organism>
<dbReference type="EMBL" id="QJHK01000019">
    <property type="protein sequence ID" value="PXY39355.1"/>
    <property type="molecule type" value="Genomic_DNA"/>
</dbReference>
<dbReference type="PROSITE" id="PS51178">
    <property type="entry name" value="PASTA"/>
    <property type="match status" value="1"/>
</dbReference>
<keyword evidence="4" id="KW-1185">Reference proteome</keyword>
<evidence type="ECO:0000313" key="3">
    <source>
        <dbReference type="EMBL" id="PXY39355.1"/>
    </source>
</evidence>
<gene>
    <name evidence="3" type="ORF">DMB65_17885</name>
</gene>
<feature type="domain" description="PASTA" evidence="2">
    <location>
        <begin position="357"/>
        <end position="424"/>
    </location>
</feature>
<evidence type="ECO:0000256" key="1">
    <source>
        <dbReference type="SAM" id="Coils"/>
    </source>
</evidence>
<feature type="coiled-coil region" evidence="1">
    <location>
        <begin position="225"/>
        <end position="270"/>
    </location>
</feature>
<dbReference type="CDD" id="cd06577">
    <property type="entry name" value="PASTA_pknB"/>
    <property type="match status" value="1"/>
</dbReference>
<dbReference type="AlphaFoldDB" id="A0A2V4BK58"/>
<keyword evidence="1" id="KW-0175">Coiled coil</keyword>
<sequence length="426" mass="47299">MNEYNIIINAIVKKFNDQTINRLSLTVQYYDLKQKGWATLASKTITNGVFKLETTATKLLSATSDTPALPQLRLVSTASLKTKETQVYSLGGSTTINDKTKTINYDFNTIWIADPEITKQLPNNKLDNSIMATLAIDPAVLSQIATNVENQLETALQKNDENKKIIENYTSQIESLKATMLNLNQTNEKNEASLNKIATENTSLSLLVQKTQLENASLQRTIGINTAQINELNKKNTELQQANTKGVETIQQLTQEKIKLTQEIEEIKQKLEAGNPGFQPINKVYNNIIDQVQIASDQTRDSKYKLSNLSLTLKTFVEQDVTGGVKIKFVDGEKINNVNGATISDIKIDIAEQATVTGNTLKMPNVLGLTETACRQVLHSIGLQLDTIYQFDVRNIPTGQAFKQSIPQGSPVNYNQTITVVFAKQN</sequence>
<dbReference type="Pfam" id="PF03793">
    <property type="entry name" value="PASTA"/>
    <property type="match status" value="1"/>
</dbReference>
<name>A0A2V4BK58_9FLAO</name>
<accession>A0A2V4BK58</accession>
<proteinExistence type="predicted"/>
<reference evidence="3 4" key="1">
    <citation type="submission" date="2018-05" db="EMBL/GenBank/DDBJ databases">
        <title>Flavobacterium sp. strain IMCC34759, incomplete genome.</title>
        <authorList>
            <person name="Joung Y."/>
            <person name="Cho J."/>
        </authorList>
    </citation>
    <scope>NUCLEOTIDE SEQUENCE [LARGE SCALE GENOMIC DNA]</scope>
    <source>
        <strain evidence="3 4">IMCC34759</strain>
    </source>
</reference>
<evidence type="ECO:0000313" key="4">
    <source>
        <dbReference type="Proteomes" id="UP000247903"/>
    </source>
</evidence>
<dbReference type="Proteomes" id="UP000247903">
    <property type="component" value="Unassembled WGS sequence"/>
</dbReference>
<feature type="coiled-coil region" evidence="1">
    <location>
        <begin position="159"/>
        <end position="193"/>
    </location>
</feature>
<dbReference type="InterPro" id="IPR005543">
    <property type="entry name" value="PASTA_dom"/>
</dbReference>
<dbReference type="RefSeq" id="WP_110307985.1">
    <property type="nucleotide sequence ID" value="NZ_QJHK01000019.1"/>
</dbReference>
<comment type="caution">
    <text evidence="3">The sequence shown here is derived from an EMBL/GenBank/DDBJ whole genome shotgun (WGS) entry which is preliminary data.</text>
</comment>
<evidence type="ECO:0000259" key="2">
    <source>
        <dbReference type="PROSITE" id="PS51178"/>
    </source>
</evidence>
<protein>
    <recommendedName>
        <fullName evidence="2">PASTA domain-containing protein</fullName>
    </recommendedName>
</protein>